<dbReference type="InterPro" id="IPR058790">
    <property type="entry name" value="BSH_CusB"/>
</dbReference>
<evidence type="ECO:0000259" key="6">
    <source>
        <dbReference type="Pfam" id="PF25919"/>
    </source>
</evidence>
<dbReference type="Pfam" id="PF25967">
    <property type="entry name" value="RND-MFP_C"/>
    <property type="match status" value="1"/>
</dbReference>
<dbReference type="PANTHER" id="PTHR30097:SF15">
    <property type="entry name" value="CATION EFFLUX SYSTEM PROTEIN CUSB"/>
    <property type="match status" value="1"/>
</dbReference>
<dbReference type="GO" id="GO:0030288">
    <property type="term" value="C:outer membrane-bounded periplasmic space"/>
    <property type="evidence" value="ECO:0007669"/>
    <property type="project" value="TreeGrafter"/>
</dbReference>
<evidence type="ECO:0000313" key="9">
    <source>
        <dbReference type="EMBL" id="MEJ8566587.1"/>
    </source>
</evidence>
<dbReference type="AlphaFoldDB" id="A0AAW9R9Y4"/>
<reference evidence="9 10" key="1">
    <citation type="submission" date="2024-02" db="EMBL/GenBank/DDBJ databases">
        <title>A novel Wenzhouxiangellaceae bacterium, isolated from coastal sediments.</title>
        <authorList>
            <person name="Du Z.-J."/>
            <person name="Ye Y.-Q."/>
            <person name="Zhang X.-Y."/>
        </authorList>
    </citation>
    <scope>NUCLEOTIDE SEQUENCE [LARGE SCALE GENOMIC DNA]</scope>
    <source>
        <strain evidence="9 10">CH-27</strain>
    </source>
</reference>
<dbReference type="InterPro" id="IPR021647">
    <property type="entry name" value="CusF_Ec"/>
</dbReference>
<dbReference type="RefSeq" id="WP_354693911.1">
    <property type="nucleotide sequence ID" value="NZ_JAZHOG010000002.1"/>
</dbReference>
<dbReference type="InterPro" id="IPR058792">
    <property type="entry name" value="Beta-barrel_RND_2"/>
</dbReference>
<evidence type="ECO:0000259" key="8">
    <source>
        <dbReference type="Pfam" id="PF25967"/>
    </source>
</evidence>
<dbReference type="Gene3D" id="2.40.420.20">
    <property type="match status" value="1"/>
</dbReference>
<comment type="similarity">
    <text evidence="1">Belongs to the membrane fusion protein (MFP) (TC 8.A.1) family.</text>
</comment>
<feature type="compositionally biased region" description="Low complexity" evidence="3">
    <location>
        <begin position="507"/>
        <end position="516"/>
    </location>
</feature>
<dbReference type="GO" id="GO:0046914">
    <property type="term" value="F:transition metal ion binding"/>
    <property type="evidence" value="ECO:0007669"/>
    <property type="project" value="TreeGrafter"/>
</dbReference>
<dbReference type="Gene3D" id="2.40.30.170">
    <property type="match status" value="1"/>
</dbReference>
<dbReference type="InterPro" id="IPR045800">
    <property type="entry name" value="HMBD"/>
</dbReference>
<dbReference type="PANTHER" id="PTHR30097">
    <property type="entry name" value="CATION EFFLUX SYSTEM PROTEIN CUSB"/>
    <property type="match status" value="1"/>
</dbReference>
<dbReference type="Proteomes" id="UP001359886">
    <property type="component" value="Unassembled WGS sequence"/>
</dbReference>
<dbReference type="InterPro" id="IPR051909">
    <property type="entry name" value="MFP_Cation_Efflux"/>
</dbReference>
<dbReference type="InterPro" id="IPR058791">
    <property type="entry name" value="3HB_CusB"/>
</dbReference>
<dbReference type="EMBL" id="JAZHOG010000002">
    <property type="protein sequence ID" value="MEJ8566587.1"/>
    <property type="molecule type" value="Genomic_DNA"/>
</dbReference>
<feature type="domain" description="Multidrug resistance protein MdtA-like C-terminal permuted SH3" evidence="8">
    <location>
        <begin position="343"/>
        <end position="400"/>
    </location>
</feature>
<feature type="region of interest" description="Disordered" evidence="3">
    <location>
        <begin position="507"/>
        <end position="542"/>
    </location>
</feature>
<comment type="caution">
    <text evidence="9">The sequence shown here is derived from an EMBL/GenBank/DDBJ whole genome shotgun (WGS) entry which is preliminary data.</text>
</comment>
<dbReference type="Pfam" id="PF25869">
    <property type="entry name" value="3HB_CusB"/>
    <property type="match status" value="1"/>
</dbReference>
<name>A0AAW9R9Y4_9GAMM</name>
<sequence length="542" mass="58893">MNATSSTKNMSWIGMGLAGLLLGGWLGWVVAHRMGPAPPGEAADADASTEPVKTAAPGEPEVLYWVAPMDPNYRRDEPGKSPMGMDLVPVYANSEPDSSGAVSINPAVEQNLGIRTRAAEFRPLWRRIEATGYVGFDQNRLEHIHLRTSGWVQNLQVNAEGERVRAGDLLFEFYAPDLLNAQKEFLQARRRGDARLAAAGRQKLLALGMERGEIDELDTRGAARQTIAVLAPADGVITSLNVRAGAYVEPATEVMSVADLSTVWMQAEVFESQADWVATGQSAEARLDYMPGEVFAGEVDYVYPVLDPQTRTLRVRLRFDNPGERLKPNMYARVTIYGKTHLDALAIPRDAVIRAPERDRVVVALGDGRFRSHEVMTGIESGEWVEVIAGLDAGDEVVTSAQFLLDSEASLTGSLRRLESGAERDDAPPRVVFGSGVVDAVDRTARRMRISHGPIERLGWPAMTMEFDALPAVDLGRIQTGQNVHFSIRPDASGVYVVEMVHLVEPGAPAGPGDPARSGETIESVAEPAPGEPGQMEHHDHD</sequence>
<evidence type="ECO:0000259" key="4">
    <source>
        <dbReference type="Pfam" id="PF19335"/>
    </source>
</evidence>
<dbReference type="GO" id="GO:0022857">
    <property type="term" value="F:transmembrane transporter activity"/>
    <property type="evidence" value="ECO:0007669"/>
    <property type="project" value="InterPro"/>
</dbReference>
<dbReference type="InterPro" id="IPR058627">
    <property type="entry name" value="MdtA-like_C"/>
</dbReference>
<protein>
    <submittedName>
        <fullName evidence="9">Efflux RND transporter periplasmic adaptor subunit</fullName>
    </submittedName>
</protein>
<gene>
    <name evidence="9" type="ORF">V3330_03015</name>
</gene>
<dbReference type="NCBIfam" id="TIGR01730">
    <property type="entry name" value="RND_mfp"/>
    <property type="match status" value="1"/>
</dbReference>
<dbReference type="GO" id="GO:0016020">
    <property type="term" value="C:membrane"/>
    <property type="evidence" value="ECO:0007669"/>
    <property type="project" value="InterPro"/>
</dbReference>
<proteinExistence type="inferred from homology"/>
<dbReference type="Gene3D" id="2.40.50.320">
    <property type="entry name" value="Copper binding periplasmic protein CusF"/>
    <property type="match status" value="1"/>
</dbReference>
<dbReference type="Pfam" id="PF25919">
    <property type="entry name" value="BSH_CusB"/>
    <property type="match status" value="1"/>
</dbReference>
<organism evidence="9 10">
    <name type="scientific">Elongatibacter sediminis</name>
    <dbReference type="NCBI Taxonomy" id="3119006"/>
    <lineage>
        <taxon>Bacteria</taxon>
        <taxon>Pseudomonadati</taxon>
        <taxon>Pseudomonadota</taxon>
        <taxon>Gammaproteobacteria</taxon>
        <taxon>Chromatiales</taxon>
        <taxon>Wenzhouxiangellaceae</taxon>
        <taxon>Elongatibacter</taxon>
    </lineage>
</organism>
<accession>A0AAW9R9Y4</accession>
<keyword evidence="10" id="KW-1185">Reference proteome</keyword>
<dbReference type="InterPro" id="IPR042230">
    <property type="entry name" value="CusF_sf"/>
</dbReference>
<dbReference type="SUPFAM" id="SSF111369">
    <property type="entry name" value="HlyD-like secretion proteins"/>
    <property type="match status" value="1"/>
</dbReference>
<evidence type="ECO:0000256" key="3">
    <source>
        <dbReference type="SAM" id="MobiDB-lite"/>
    </source>
</evidence>
<dbReference type="Pfam" id="PF25954">
    <property type="entry name" value="Beta-barrel_RND_2"/>
    <property type="match status" value="1"/>
</dbReference>
<feature type="domain" description="CusB-like barrel-sandwich hybrid" evidence="6">
    <location>
        <begin position="142"/>
        <end position="258"/>
    </location>
</feature>
<evidence type="ECO:0000256" key="2">
    <source>
        <dbReference type="ARBA" id="ARBA00022448"/>
    </source>
</evidence>
<dbReference type="Gene3D" id="6.10.140.730">
    <property type="match status" value="1"/>
</dbReference>
<dbReference type="Pfam" id="PF11604">
    <property type="entry name" value="CusF_Ec"/>
    <property type="match status" value="1"/>
</dbReference>
<evidence type="ECO:0000259" key="7">
    <source>
        <dbReference type="Pfam" id="PF25954"/>
    </source>
</evidence>
<evidence type="ECO:0000256" key="1">
    <source>
        <dbReference type="ARBA" id="ARBA00009477"/>
    </source>
</evidence>
<dbReference type="GO" id="GO:0015679">
    <property type="term" value="P:plasma membrane copper ion transport"/>
    <property type="evidence" value="ECO:0007669"/>
    <property type="project" value="TreeGrafter"/>
</dbReference>
<dbReference type="Pfam" id="PF19335">
    <property type="entry name" value="HMBD"/>
    <property type="match status" value="1"/>
</dbReference>
<feature type="domain" description="CusB-like beta-barrel" evidence="7">
    <location>
        <begin position="262"/>
        <end position="338"/>
    </location>
</feature>
<dbReference type="GO" id="GO:0060003">
    <property type="term" value="P:copper ion export"/>
    <property type="evidence" value="ECO:0007669"/>
    <property type="project" value="TreeGrafter"/>
</dbReference>
<dbReference type="FunFam" id="2.40.30.170:FF:000010">
    <property type="entry name" value="Efflux RND transporter periplasmic adaptor subunit"/>
    <property type="match status" value="1"/>
</dbReference>
<keyword evidence="2" id="KW-0813">Transport</keyword>
<evidence type="ECO:0000259" key="5">
    <source>
        <dbReference type="Pfam" id="PF25869"/>
    </source>
</evidence>
<feature type="domain" description="CusB-like three alpha-helical bundle" evidence="5">
    <location>
        <begin position="177"/>
        <end position="224"/>
    </location>
</feature>
<evidence type="ECO:0000313" key="10">
    <source>
        <dbReference type="Proteomes" id="UP001359886"/>
    </source>
</evidence>
<dbReference type="InterPro" id="IPR006143">
    <property type="entry name" value="RND_pump_MFP"/>
</dbReference>
<feature type="domain" description="Heavy metal binding" evidence="4">
    <location>
        <begin position="64"/>
        <end position="90"/>
    </location>
</feature>